<dbReference type="OrthoDB" id="10284937at2759"/>
<keyword evidence="2" id="KW-1185">Reference proteome</keyword>
<dbReference type="Proteomes" id="UP000696280">
    <property type="component" value="Unassembled WGS sequence"/>
</dbReference>
<evidence type="ECO:0000313" key="1">
    <source>
        <dbReference type="EMBL" id="CAG8962222.1"/>
    </source>
</evidence>
<comment type="caution">
    <text evidence="1">The sequence shown here is derived from an EMBL/GenBank/DDBJ whole genome shotgun (WGS) entry which is preliminary data.</text>
</comment>
<sequence length="267" mass="30222">MHPLIPSLLAHISIFNHSYDYPRRPSTPNSHPLLPIFGCVMTPTTVCLNQLAATRYARWSESPRFEVLKYLYTRLGLRGTYSLDLEGNRVFVERYKPVFGALRERFGFLGNVDHFAKVQVGYGANEGFVPPTPPTFSKLLKDHGPAILEQYARSRNFNPFLFSILDKNSTAGIRPGRSLLKDIWTSTSSARNPLGIHGKELGNMMYGYEGVPVELFEEYDREAVPAEDGKTKAGDVMRLARRLAAYLAAWTWDFAQPGGYYYPSDMR</sequence>
<gene>
    <name evidence="1" type="ORF">HYFRA_00005275</name>
</gene>
<reference evidence="1" key="1">
    <citation type="submission" date="2021-07" db="EMBL/GenBank/DDBJ databases">
        <authorList>
            <person name="Durling M."/>
        </authorList>
    </citation>
    <scope>NUCLEOTIDE SEQUENCE</scope>
</reference>
<dbReference type="EMBL" id="CAJVRL010000127">
    <property type="protein sequence ID" value="CAG8962222.1"/>
    <property type="molecule type" value="Genomic_DNA"/>
</dbReference>
<dbReference type="AlphaFoldDB" id="A0A9N9LDE4"/>
<protein>
    <submittedName>
        <fullName evidence="1">Uncharacterized protein</fullName>
    </submittedName>
</protein>
<evidence type="ECO:0000313" key="2">
    <source>
        <dbReference type="Proteomes" id="UP000696280"/>
    </source>
</evidence>
<name>A0A9N9LDE4_9HELO</name>
<organism evidence="1 2">
    <name type="scientific">Hymenoscyphus fraxineus</name>
    <dbReference type="NCBI Taxonomy" id="746836"/>
    <lineage>
        <taxon>Eukaryota</taxon>
        <taxon>Fungi</taxon>
        <taxon>Dikarya</taxon>
        <taxon>Ascomycota</taxon>
        <taxon>Pezizomycotina</taxon>
        <taxon>Leotiomycetes</taxon>
        <taxon>Helotiales</taxon>
        <taxon>Helotiaceae</taxon>
        <taxon>Hymenoscyphus</taxon>
    </lineage>
</organism>
<accession>A0A9N9LDE4</accession>
<proteinExistence type="predicted"/>